<keyword evidence="1" id="KW-0472">Membrane</keyword>
<feature type="transmembrane region" description="Helical" evidence="1">
    <location>
        <begin position="402"/>
        <end position="423"/>
    </location>
</feature>
<feature type="transmembrane region" description="Helical" evidence="1">
    <location>
        <begin position="172"/>
        <end position="196"/>
    </location>
</feature>
<organism evidence="2 3">
    <name type="scientific">Nocardia aurea</name>
    <dbReference type="NCBI Taxonomy" id="2144174"/>
    <lineage>
        <taxon>Bacteria</taxon>
        <taxon>Bacillati</taxon>
        <taxon>Actinomycetota</taxon>
        <taxon>Actinomycetes</taxon>
        <taxon>Mycobacteriales</taxon>
        <taxon>Nocardiaceae</taxon>
        <taxon>Nocardia</taxon>
    </lineage>
</organism>
<keyword evidence="3" id="KW-1185">Reference proteome</keyword>
<gene>
    <name evidence="2" type="ORF">AB0I48_11925</name>
</gene>
<feature type="transmembrane region" description="Helical" evidence="1">
    <location>
        <begin position="32"/>
        <end position="50"/>
    </location>
</feature>
<feature type="transmembrane region" description="Helical" evidence="1">
    <location>
        <begin position="352"/>
        <end position="373"/>
    </location>
</feature>
<feature type="transmembrane region" description="Helical" evidence="1">
    <location>
        <begin position="443"/>
        <end position="462"/>
    </location>
</feature>
<proteinExistence type="predicted"/>
<keyword evidence="1" id="KW-0812">Transmembrane</keyword>
<feature type="transmembrane region" description="Helical" evidence="1">
    <location>
        <begin position="514"/>
        <end position="534"/>
    </location>
</feature>
<feature type="transmembrane region" description="Helical" evidence="1">
    <location>
        <begin position="92"/>
        <end position="112"/>
    </location>
</feature>
<dbReference type="RefSeq" id="WP_357782776.1">
    <property type="nucleotide sequence ID" value="NZ_JBFAKC010000004.1"/>
</dbReference>
<feature type="transmembrane region" description="Helical" evidence="1">
    <location>
        <begin position="309"/>
        <end position="332"/>
    </location>
</feature>
<sequence>MSIRTHDSRRGVLAGAAGSRELLRFSLRRERFTLPAWLLGVGVLLAMQSVSSQRFYDTPAKLANLREMMGANATAVALGGPIRLLDTIGGEVLFEIFAYLAIVVALMNMFLVGRHTRSDEEAGRDELIRSARVGRRAPALAALALAAVADLAVLVLVFVVAVATGLPVHGSLLFAVAIAGVGLTFASITTLAVQVFENPRSVYGSVTLLLAAAYVLRAIGDVGNGALSWATPLGWGQRSYPYVVDRWWPVSLFLVASLILLAIAFALLDRRDFGAGLLSYGTGPAEASWALGSPLGLAWRLQRGSWTGWSVGVFGLGAAYGSFAESIADYLADNPEIAAFLPGGAADAVDSYLALSVSMTALLAAAYGITAVLRARGEETAGYSESILAAPVARTRWLASHVTIALVGAALVAAMGGLGIGSAHALTVGDWTQVPRMTAAAAVYWPAVWSIAAVAVLGFGWFPRAAAASVWTYFAYCVVALLFTDSFDLPGWFATASPFEHTPQVPLDDVTATAMVGIGGAAAVAALAGFAGFGRRDTGY</sequence>
<reference evidence="2 3" key="1">
    <citation type="submission" date="2024-06" db="EMBL/GenBank/DDBJ databases">
        <title>The Natural Products Discovery Center: Release of the First 8490 Sequenced Strains for Exploring Actinobacteria Biosynthetic Diversity.</title>
        <authorList>
            <person name="Kalkreuter E."/>
            <person name="Kautsar S.A."/>
            <person name="Yang D."/>
            <person name="Bader C.D."/>
            <person name="Teijaro C.N."/>
            <person name="Fluegel L."/>
            <person name="Davis C.M."/>
            <person name="Simpson J.R."/>
            <person name="Lauterbach L."/>
            <person name="Steele A.D."/>
            <person name="Gui C."/>
            <person name="Meng S."/>
            <person name="Li G."/>
            <person name="Viehrig K."/>
            <person name="Ye F."/>
            <person name="Su P."/>
            <person name="Kiefer A.F."/>
            <person name="Nichols A."/>
            <person name="Cepeda A.J."/>
            <person name="Yan W."/>
            <person name="Fan B."/>
            <person name="Jiang Y."/>
            <person name="Adhikari A."/>
            <person name="Zheng C.-J."/>
            <person name="Schuster L."/>
            <person name="Cowan T.M."/>
            <person name="Smanski M.J."/>
            <person name="Chevrette M.G."/>
            <person name="De Carvalho L.P.S."/>
            <person name="Shen B."/>
        </authorList>
    </citation>
    <scope>NUCLEOTIDE SEQUENCE [LARGE SCALE GENOMIC DNA]</scope>
    <source>
        <strain evidence="2 3">NPDC050403</strain>
    </source>
</reference>
<name>A0ABV3FS61_9NOCA</name>
<evidence type="ECO:0000256" key="1">
    <source>
        <dbReference type="SAM" id="Phobius"/>
    </source>
</evidence>
<dbReference type="EMBL" id="JBFAKC010000004">
    <property type="protein sequence ID" value="MEV0708266.1"/>
    <property type="molecule type" value="Genomic_DNA"/>
</dbReference>
<feature type="transmembrane region" description="Helical" evidence="1">
    <location>
        <begin position="247"/>
        <end position="268"/>
    </location>
</feature>
<keyword evidence="1" id="KW-1133">Transmembrane helix</keyword>
<comment type="caution">
    <text evidence="2">The sequence shown here is derived from an EMBL/GenBank/DDBJ whole genome shotgun (WGS) entry which is preliminary data.</text>
</comment>
<evidence type="ECO:0000313" key="2">
    <source>
        <dbReference type="EMBL" id="MEV0708266.1"/>
    </source>
</evidence>
<evidence type="ECO:0000313" key="3">
    <source>
        <dbReference type="Proteomes" id="UP001551695"/>
    </source>
</evidence>
<accession>A0ABV3FS61</accession>
<feature type="transmembrane region" description="Helical" evidence="1">
    <location>
        <begin position="474"/>
        <end position="494"/>
    </location>
</feature>
<feature type="transmembrane region" description="Helical" evidence="1">
    <location>
        <begin position="139"/>
        <end position="166"/>
    </location>
</feature>
<protein>
    <submittedName>
        <fullName evidence="2">ABC transporter permease</fullName>
    </submittedName>
</protein>
<feature type="transmembrane region" description="Helical" evidence="1">
    <location>
        <begin position="208"/>
        <end position="227"/>
    </location>
</feature>
<dbReference type="Proteomes" id="UP001551695">
    <property type="component" value="Unassembled WGS sequence"/>
</dbReference>